<dbReference type="AlphaFoldDB" id="A0A437LL81"/>
<feature type="compositionally biased region" description="Pro residues" evidence="6">
    <location>
        <begin position="49"/>
        <end position="73"/>
    </location>
</feature>
<dbReference type="InterPro" id="IPR010611">
    <property type="entry name" value="3D_dom"/>
</dbReference>
<dbReference type="SMART" id="SM00925">
    <property type="entry name" value="MltA"/>
    <property type="match status" value="1"/>
</dbReference>
<dbReference type="Pfam" id="PF06725">
    <property type="entry name" value="3D"/>
    <property type="match status" value="1"/>
</dbReference>
<dbReference type="GO" id="GO:0071555">
    <property type="term" value="P:cell wall organization"/>
    <property type="evidence" value="ECO:0007669"/>
    <property type="project" value="UniProtKB-KW"/>
</dbReference>
<dbReference type="EMBL" id="SACM01000002">
    <property type="protein sequence ID" value="RVT86123.1"/>
    <property type="molecule type" value="Genomic_DNA"/>
</dbReference>
<dbReference type="CDD" id="cd14485">
    <property type="entry name" value="mltA_like_LT_A"/>
    <property type="match status" value="1"/>
</dbReference>
<dbReference type="Proteomes" id="UP000288587">
    <property type="component" value="Unassembled WGS sequence"/>
</dbReference>
<dbReference type="InterPro" id="IPR036908">
    <property type="entry name" value="RlpA-like_sf"/>
</dbReference>
<comment type="caution">
    <text evidence="8">The sequence shown here is derived from an EMBL/GenBank/DDBJ whole genome shotgun (WGS) entry which is preliminary data.</text>
</comment>
<dbReference type="GO" id="GO:0009253">
    <property type="term" value="P:peptidoglycan catabolic process"/>
    <property type="evidence" value="ECO:0007669"/>
    <property type="project" value="TreeGrafter"/>
</dbReference>
<protein>
    <recommendedName>
        <fullName evidence="2">peptidoglycan lytic exotransglycosylase</fullName>
        <ecNumber evidence="2">4.2.2.n1</ecNumber>
    </recommendedName>
    <alternativeName>
        <fullName evidence="5">Murein hydrolase A</fullName>
    </alternativeName>
</protein>
<dbReference type="Gene3D" id="2.40.40.10">
    <property type="entry name" value="RlpA-like domain"/>
    <property type="match status" value="2"/>
</dbReference>
<dbReference type="PIRSF" id="PIRSF019422">
    <property type="entry name" value="MltA"/>
    <property type="match status" value="1"/>
</dbReference>
<dbReference type="CDD" id="cd14668">
    <property type="entry name" value="mlta_B"/>
    <property type="match status" value="1"/>
</dbReference>
<dbReference type="InterPro" id="IPR005300">
    <property type="entry name" value="MltA_B"/>
</dbReference>
<feature type="region of interest" description="Disordered" evidence="6">
    <location>
        <begin position="1"/>
        <end position="32"/>
    </location>
</feature>
<keyword evidence="9" id="KW-1185">Reference proteome</keyword>
<dbReference type="PANTHER" id="PTHR30124:SF0">
    <property type="entry name" value="MEMBRANE-BOUND LYTIC MUREIN TRANSGLYCOSYLASE A"/>
    <property type="match status" value="1"/>
</dbReference>
<dbReference type="Pfam" id="PF03562">
    <property type="entry name" value="MltA"/>
    <property type="match status" value="1"/>
</dbReference>
<name>A0A437LL81_9BURK</name>
<evidence type="ECO:0000256" key="2">
    <source>
        <dbReference type="ARBA" id="ARBA00012587"/>
    </source>
</evidence>
<dbReference type="SUPFAM" id="SSF50685">
    <property type="entry name" value="Barwin-like endoglucanases"/>
    <property type="match status" value="1"/>
</dbReference>
<dbReference type="EC" id="4.2.2.n1" evidence="2"/>
<keyword evidence="3" id="KW-0456">Lyase</keyword>
<dbReference type="OrthoDB" id="9783686at2"/>
<dbReference type="GO" id="GO:0019867">
    <property type="term" value="C:outer membrane"/>
    <property type="evidence" value="ECO:0007669"/>
    <property type="project" value="InterPro"/>
</dbReference>
<keyword evidence="4" id="KW-0961">Cell wall biogenesis/degradation</keyword>
<feature type="region of interest" description="Disordered" evidence="6">
    <location>
        <begin position="46"/>
        <end position="88"/>
    </location>
</feature>
<sequence length="416" mass="45494">MMNTKMSSAPSASSSNNHMPPLQHGKPKGRRGKGLALATFAALLGACSTPPPNPPTPPAPRPATLTPLPPAAPPEAVAPTGPAHQRGPARWVPLPWTALPGWGQDEVHTLWPVLRQNCSRPAEAWKAWCQQLQAQPEPSDPLQAHGWLMQTLQPFRVEALDGRDEGLATGYFEPELRARRQPDERFKVPLWAPPRDPALASAPRATLQSPATQARLQAVVYLEDPVDAVLLQIQGSGRVRITEPDGREQQRRVAYAGHNQHPFQSLGRWLIDQGQLREGSANWPAIKAWTIQNPERQEELLAANPRVVFFREEALLDPKVGPRGAQGLPLTPGRSVAVDPRAVPYGTPLWLDSTEPLSTTPLRRLVLAQDTGSAIVGAVRADLFFGWGEPALAQAGRMKQPMRWWALWPRGAALPS</sequence>
<evidence type="ECO:0000313" key="8">
    <source>
        <dbReference type="EMBL" id="RVT86123.1"/>
    </source>
</evidence>
<dbReference type="GO" id="GO:0008933">
    <property type="term" value="F:peptidoglycan lytic transglycosylase activity"/>
    <property type="evidence" value="ECO:0007669"/>
    <property type="project" value="TreeGrafter"/>
</dbReference>
<evidence type="ECO:0000313" key="9">
    <source>
        <dbReference type="Proteomes" id="UP000288587"/>
    </source>
</evidence>
<dbReference type="GO" id="GO:0004553">
    <property type="term" value="F:hydrolase activity, hydrolyzing O-glycosyl compounds"/>
    <property type="evidence" value="ECO:0007669"/>
    <property type="project" value="InterPro"/>
</dbReference>
<proteinExistence type="predicted"/>
<evidence type="ECO:0000256" key="3">
    <source>
        <dbReference type="ARBA" id="ARBA00023239"/>
    </source>
</evidence>
<gene>
    <name evidence="8" type="ORF">EOD73_08770</name>
</gene>
<feature type="domain" description="Lytic transglycosylase MltA" evidence="7">
    <location>
        <begin position="175"/>
        <end position="311"/>
    </location>
</feature>
<reference evidence="8 9" key="1">
    <citation type="submission" date="2019-01" db="EMBL/GenBank/DDBJ databases">
        <authorList>
            <person name="Chen W.-M."/>
        </authorList>
    </citation>
    <scope>NUCLEOTIDE SEQUENCE [LARGE SCALE GENOMIC DNA]</scope>
    <source>
        <strain evidence="8 9">CCP-18</strain>
    </source>
</reference>
<dbReference type="PANTHER" id="PTHR30124">
    <property type="entry name" value="MEMBRANE-BOUND LYTIC MUREIN TRANSGLYCOSYLASE A"/>
    <property type="match status" value="1"/>
</dbReference>
<evidence type="ECO:0000256" key="5">
    <source>
        <dbReference type="ARBA" id="ARBA00030918"/>
    </source>
</evidence>
<evidence type="ECO:0000259" key="7">
    <source>
        <dbReference type="SMART" id="SM00925"/>
    </source>
</evidence>
<dbReference type="InterPro" id="IPR026044">
    <property type="entry name" value="MltA"/>
</dbReference>
<evidence type="ECO:0000256" key="6">
    <source>
        <dbReference type="SAM" id="MobiDB-lite"/>
    </source>
</evidence>
<evidence type="ECO:0000256" key="1">
    <source>
        <dbReference type="ARBA" id="ARBA00001420"/>
    </source>
</evidence>
<comment type="catalytic activity">
    <reaction evidence="1">
        <text>Exolytic cleavage of the (1-&gt;4)-beta-glycosidic linkage between N-acetylmuramic acid (MurNAc) and N-acetylglucosamine (GlcNAc) residues in peptidoglycan, from either the reducing or the non-reducing ends of the peptidoglycan chains, with concomitant formation of a 1,6-anhydrobond in the MurNAc residue.</text>
        <dbReference type="EC" id="4.2.2.n1"/>
    </reaction>
</comment>
<accession>A0A437LL81</accession>
<organism evidence="8 9">
    <name type="scientific">Inhella crocodyli</name>
    <dbReference type="NCBI Taxonomy" id="2499851"/>
    <lineage>
        <taxon>Bacteria</taxon>
        <taxon>Pseudomonadati</taxon>
        <taxon>Pseudomonadota</taxon>
        <taxon>Betaproteobacteria</taxon>
        <taxon>Burkholderiales</taxon>
        <taxon>Sphaerotilaceae</taxon>
        <taxon>Inhella</taxon>
    </lineage>
</organism>
<feature type="compositionally biased region" description="Low complexity" evidence="6">
    <location>
        <begin position="74"/>
        <end position="83"/>
    </location>
</feature>
<evidence type="ECO:0000256" key="4">
    <source>
        <dbReference type="ARBA" id="ARBA00023316"/>
    </source>
</evidence>
<dbReference type="GO" id="GO:0009254">
    <property type="term" value="P:peptidoglycan turnover"/>
    <property type="evidence" value="ECO:0007669"/>
    <property type="project" value="InterPro"/>
</dbReference>